<comment type="caution">
    <text evidence="3">The sequence shown here is derived from an EMBL/GenBank/DDBJ whole genome shotgun (WGS) entry which is preliminary data.</text>
</comment>
<keyword evidence="2" id="KW-0812">Transmembrane</keyword>
<reference evidence="3 4" key="1">
    <citation type="submission" date="2024-01" db="EMBL/GenBank/DDBJ databases">
        <title>Characterization of antibiotic resistant novel bacterial strains and their environmental applications.</title>
        <authorList>
            <person name="Manzoor S."/>
            <person name="Abbas S."/>
            <person name="Arshad M."/>
            <person name="Ahmed I."/>
        </authorList>
    </citation>
    <scope>NUCLEOTIDE SEQUENCE [LARGE SCALE GENOMIC DNA]</scope>
    <source>
        <strain evidence="3 4">NCCP-602</strain>
    </source>
</reference>
<keyword evidence="2" id="KW-0472">Membrane</keyword>
<evidence type="ECO:0000313" key="4">
    <source>
        <dbReference type="Proteomes" id="UP001498238"/>
    </source>
</evidence>
<evidence type="ECO:0000313" key="3">
    <source>
        <dbReference type="EMBL" id="GAA0034069.1"/>
    </source>
</evidence>
<protein>
    <submittedName>
        <fullName evidence="3">Uncharacterized protein</fullName>
    </submittedName>
</protein>
<dbReference type="Proteomes" id="UP001498238">
    <property type="component" value="Unassembled WGS sequence"/>
</dbReference>
<accession>A0ABN0SI89</accession>
<feature type="transmembrane region" description="Helical" evidence="2">
    <location>
        <begin position="198"/>
        <end position="217"/>
    </location>
</feature>
<dbReference type="RefSeq" id="WP_339391091.1">
    <property type="nucleotide sequence ID" value="NZ_BAAAAF010000001.1"/>
</dbReference>
<feature type="transmembrane region" description="Helical" evidence="2">
    <location>
        <begin position="79"/>
        <end position="97"/>
    </location>
</feature>
<keyword evidence="2" id="KW-1133">Transmembrane helix</keyword>
<sequence>MTQSPQPPRPQPPEPPHHPQVTEAAPTVPATAGTVPATAGSEVPPQPADGAEIGSLIGGAFGLVFLIVNSAGFSTFGRIAVLVLGVAAFAGILFLAFRSLGRRRGRPRPAGANPFSRSYWIIVAVEALALFGGAKLLSGLGYPELGVAWVSVVVGTHFFALGYVFKLRRFHVLAIVVTLLGVAGFVAYFVSAPAFTPVLAGVIPGFVLLAFGLWALAPVDQR</sequence>
<evidence type="ECO:0000256" key="2">
    <source>
        <dbReference type="SAM" id="Phobius"/>
    </source>
</evidence>
<name>A0ABN0SI89_9MICO</name>
<evidence type="ECO:0000256" key="1">
    <source>
        <dbReference type="SAM" id="MobiDB-lite"/>
    </source>
</evidence>
<keyword evidence="4" id="KW-1185">Reference proteome</keyword>
<feature type="compositionally biased region" description="Pro residues" evidence="1">
    <location>
        <begin position="1"/>
        <end position="14"/>
    </location>
</feature>
<feature type="transmembrane region" description="Helical" evidence="2">
    <location>
        <begin position="146"/>
        <end position="165"/>
    </location>
</feature>
<organism evidence="3 4">
    <name type="scientific">Brevibacterium metallidurans</name>
    <dbReference type="NCBI Taxonomy" id="1482676"/>
    <lineage>
        <taxon>Bacteria</taxon>
        <taxon>Bacillati</taxon>
        <taxon>Actinomycetota</taxon>
        <taxon>Actinomycetes</taxon>
        <taxon>Micrococcales</taxon>
        <taxon>Brevibacteriaceae</taxon>
        <taxon>Brevibacterium</taxon>
    </lineage>
</organism>
<feature type="compositionally biased region" description="Low complexity" evidence="1">
    <location>
        <begin position="19"/>
        <end position="40"/>
    </location>
</feature>
<feature type="region of interest" description="Disordered" evidence="1">
    <location>
        <begin position="1"/>
        <end position="46"/>
    </location>
</feature>
<feature type="transmembrane region" description="Helical" evidence="2">
    <location>
        <begin position="172"/>
        <end position="192"/>
    </location>
</feature>
<proteinExistence type="predicted"/>
<gene>
    <name evidence="3" type="ORF">NCCP602_00300</name>
</gene>
<dbReference type="EMBL" id="BAAAAF010000001">
    <property type="protein sequence ID" value="GAA0034069.1"/>
    <property type="molecule type" value="Genomic_DNA"/>
</dbReference>
<feature type="transmembrane region" description="Helical" evidence="2">
    <location>
        <begin position="118"/>
        <end position="140"/>
    </location>
</feature>